<evidence type="ECO:0000256" key="1">
    <source>
        <dbReference type="SAM" id="SignalP"/>
    </source>
</evidence>
<dbReference type="NCBIfam" id="NF041245">
    <property type="entry name" value="T6SS_IglE"/>
    <property type="match status" value="1"/>
</dbReference>
<sequence length="158" mass="17586">MLRRLKYLVLLFALPLTGCAWFSSGKPIAPTNTLNINIQMEKTSNLGHAITVLIQQPTNMDAFVGQSYASLSQEALDKNMTRYVYLAKSEDHHLVLPVSDTPLAIYFILDHQPVSGWNYLINSPQGAVQSFTVNTSNVTRTQNIELKAKSDDSSKKKS</sequence>
<dbReference type="Pfam" id="PF22361">
    <property type="entry name" value="IglE_N"/>
    <property type="match status" value="1"/>
</dbReference>
<organism evidence="3 4">
    <name type="scientific">Vibrio marisflavi CECT 7928</name>
    <dbReference type="NCBI Taxonomy" id="634439"/>
    <lineage>
        <taxon>Bacteria</taxon>
        <taxon>Pseudomonadati</taxon>
        <taxon>Pseudomonadota</taxon>
        <taxon>Gammaproteobacteria</taxon>
        <taxon>Vibrionales</taxon>
        <taxon>Vibrionaceae</taxon>
        <taxon>Vibrio</taxon>
    </lineage>
</organism>
<feature type="domain" description="Type VI lipoprotein IgE-like C-terminal" evidence="2">
    <location>
        <begin position="52"/>
        <end position="127"/>
    </location>
</feature>
<dbReference type="Proteomes" id="UP000838748">
    <property type="component" value="Unassembled WGS sequence"/>
</dbReference>
<dbReference type="InterPro" id="IPR054378">
    <property type="entry name" value="IgE-like_C"/>
</dbReference>
<dbReference type="RefSeq" id="WP_237360901.1">
    <property type="nucleotide sequence ID" value="NZ_CAKLDM010000002.1"/>
</dbReference>
<proteinExistence type="predicted"/>
<feature type="chain" id="PRO_5045075749" description="Type VI lipoprotein IgE-like C-terminal domain-containing protein" evidence="1">
    <location>
        <begin position="23"/>
        <end position="158"/>
    </location>
</feature>
<gene>
    <name evidence="3" type="ORF">VMF7928_01552</name>
</gene>
<reference evidence="3" key="1">
    <citation type="submission" date="2021-11" db="EMBL/GenBank/DDBJ databases">
        <authorList>
            <person name="Rodrigo-Torres L."/>
            <person name="Arahal R. D."/>
            <person name="Lucena T."/>
        </authorList>
    </citation>
    <scope>NUCLEOTIDE SEQUENCE</scope>
    <source>
        <strain evidence="3">CECT 7928</strain>
    </source>
</reference>
<name>A0ABM9A2P5_9VIBR</name>
<evidence type="ECO:0000259" key="2">
    <source>
        <dbReference type="Pfam" id="PF22361"/>
    </source>
</evidence>
<keyword evidence="1" id="KW-0732">Signal</keyword>
<comment type="caution">
    <text evidence="3">The sequence shown here is derived from an EMBL/GenBank/DDBJ whole genome shotgun (WGS) entry which is preliminary data.</text>
</comment>
<evidence type="ECO:0000313" key="4">
    <source>
        <dbReference type="Proteomes" id="UP000838748"/>
    </source>
</evidence>
<dbReference type="EMBL" id="CAKLDM010000002">
    <property type="protein sequence ID" value="CAH0538622.1"/>
    <property type="molecule type" value="Genomic_DNA"/>
</dbReference>
<feature type="signal peptide" evidence="1">
    <location>
        <begin position="1"/>
        <end position="22"/>
    </location>
</feature>
<keyword evidence="4" id="KW-1185">Reference proteome</keyword>
<evidence type="ECO:0000313" key="3">
    <source>
        <dbReference type="EMBL" id="CAH0538622.1"/>
    </source>
</evidence>
<protein>
    <recommendedName>
        <fullName evidence="2">Type VI lipoprotein IgE-like C-terminal domain-containing protein</fullName>
    </recommendedName>
</protein>
<accession>A0ABM9A2P5</accession>